<feature type="chain" id="PRO_5031254378" description="DUF3996 domain-containing protein" evidence="1">
    <location>
        <begin position="22"/>
        <end position="152"/>
    </location>
</feature>
<dbReference type="AlphaFoldDB" id="A0A7V2ZH87"/>
<dbReference type="EMBL" id="DSUJ01000002">
    <property type="protein sequence ID" value="HFI89953.1"/>
    <property type="molecule type" value="Genomic_DNA"/>
</dbReference>
<reference evidence="2" key="1">
    <citation type="journal article" date="2020" name="mSystems">
        <title>Genome- and Community-Level Interaction Insights into Carbon Utilization and Element Cycling Functions of Hydrothermarchaeota in Hydrothermal Sediment.</title>
        <authorList>
            <person name="Zhou Z."/>
            <person name="Liu Y."/>
            <person name="Xu W."/>
            <person name="Pan J."/>
            <person name="Luo Z.H."/>
            <person name="Li M."/>
        </authorList>
    </citation>
    <scope>NUCLEOTIDE SEQUENCE [LARGE SCALE GENOMIC DNA]</scope>
    <source>
        <strain evidence="2">SpSt-479</strain>
    </source>
</reference>
<keyword evidence="1" id="KW-0732">Signal</keyword>
<protein>
    <recommendedName>
        <fullName evidence="3">DUF3996 domain-containing protein</fullName>
    </recommendedName>
</protein>
<accession>A0A7V2ZH87</accession>
<organism evidence="2">
    <name type="scientific">Ignavibacterium album</name>
    <dbReference type="NCBI Taxonomy" id="591197"/>
    <lineage>
        <taxon>Bacteria</taxon>
        <taxon>Pseudomonadati</taxon>
        <taxon>Ignavibacteriota</taxon>
        <taxon>Ignavibacteria</taxon>
        <taxon>Ignavibacteriales</taxon>
        <taxon>Ignavibacteriaceae</taxon>
        <taxon>Ignavibacterium</taxon>
    </lineage>
</organism>
<proteinExistence type="predicted"/>
<gene>
    <name evidence="2" type="ORF">ENS31_00315</name>
</gene>
<name>A0A7V2ZH87_9BACT</name>
<comment type="caution">
    <text evidence="2">The sequence shown here is derived from an EMBL/GenBank/DDBJ whole genome shotgun (WGS) entry which is preliminary data.</text>
</comment>
<evidence type="ECO:0000313" key="2">
    <source>
        <dbReference type="EMBL" id="HFI89953.1"/>
    </source>
</evidence>
<feature type="signal peptide" evidence="1">
    <location>
        <begin position="1"/>
        <end position="21"/>
    </location>
</feature>
<evidence type="ECO:0008006" key="3">
    <source>
        <dbReference type="Google" id="ProtNLM"/>
    </source>
</evidence>
<sequence length="152" mass="16961">MKKLYVAVLLFIALSGTTNFAQSRGFGLGVIIGSPTGLSAKYWTSGTNAFDFGLGYSFEKRSRMHIHGDYLFHSSNMFQTSENIALYYGPGLRMKFKEDEDARIGFRGVLGLVWIPRGSKVDVFIEIAPIMDLIPATEFSMNGGIGFRFFFN</sequence>
<evidence type="ECO:0000256" key="1">
    <source>
        <dbReference type="SAM" id="SignalP"/>
    </source>
</evidence>